<reference evidence="2" key="1">
    <citation type="journal article" date="2019" name="Int. J. Syst. Evol. Microbiol.">
        <title>The Global Catalogue of Microorganisms (GCM) 10K type strain sequencing project: providing services to taxonomists for standard genome sequencing and annotation.</title>
        <authorList>
            <consortium name="The Broad Institute Genomics Platform"/>
            <consortium name="The Broad Institute Genome Sequencing Center for Infectious Disease"/>
            <person name="Wu L."/>
            <person name="Ma J."/>
        </authorList>
    </citation>
    <scope>NUCLEOTIDE SEQUENCE [LARGE SCALE GENOMIC DNA]</scope>
    <source>
        <strain evidence="2">CCUG 62221</strain>
    </source>
</reference>
<dbReference type="Proteomes" id="UP001597241">
    <property type="component" value="Unassembled WGS sequence"/>
</dbReference>
<proteinExistence type="predicted"/>
<gene>
    <name evidence="1" type="ORF">ACFQ5N_12325</name>
</gene>
<accession>A0ABW3WSS9</accession>
<dbReference type="InterPro" id="IPR021272">
    <property type="entry name" value="DUF2851"/>
</dbReference>
<dbReference type="Pfam" id="PF11013">
    <property type="entry name" value="DUF2851"/>
    <property type="match status" value="1"/>
</dbReference>
<name>A0ABW3WSS9_9FLAO</name>
<dbReference type="EMBL" id="JBHTMV010000006">
    <property type="protein sequence ID" value="MFD1294622.1"/>
    <property type="molecule type" value="Genomic_DNA"/>
</dbReference>
<comment type="caution">
    <text evidence="1">The sequence shown here is derived from an EMBL/GenBank/DDBJ whole genome shotgun (WGS) entry which is preliminary data.</text>
</comment>
<keyword evidence="2" id="KW-1185">Reference proteome</keyword>
<organism evidence="1 2">
    <name type="scientific">Lutibacter holmesii</name>
    <dbReference type="NCBI Taxonomy" id="1137985"/>
    <lineage>
        <taxon>Bacteria</taxon>
        <taxon>Pseudomonadati</taxon>
        <taxon>Bacteroidota</taxon>
        <taxon>Flavobacteriia</taxon>
        <taxon>Flavobacteriales</taxon>
        <taxon>Flavobacteriaceae</taxon>
        <taxon>Lutibacter</taxon>
    </lineage>
</organism>
<dbReference type="RefSeq" id="WP_386809895.1">
    <property type="nucleotide sequence ID" value="NZ_JBHTMV010000006.1"/>
</dbReference>
<evidence type="ECO:0000313" key="1">
    <source>
        <dbReference type="EMBL" id="MFD1294622.1"/>
    </source>
</evidence>
<protein>
    <submittedName>
        <fullName evidence="1">DUF2851 family protein</fullName>
    </submittedName>
</protein>
<sequence>MKENLLHFIWKLQLFTSKKLQSVTSENIHVVSAGLQNFNSGPDFFNSKIEINGQLWAGNVEIHVKSSDWYIHRHEIDENYDSVILHVVWEHDVEVFRKTNTVIPTLELKNFISKEVLQNYERLFSQNKKWINCENEIPVIDHFVIAHFLERLYIERLEQKSLKIHKFLQTTNNNWEAVLFLLLAQNFGLKINAEPFLNFAASFDFSIVRKVSSNALQLEALFLGQAGLLTKNSEASYFEVLKKEYEYLKVKFKLTPISSGQVQFFRLRPNNFPTIRLSQLASLYHLHQNLFSKLMEIQPIEIYYNLFDVGTSEFWKTHYTFATESKKSSKKITKSFVDLLLINTIIPLKFSYLKSMGKTDFSSLLQLLEDVKPEKNSIILKFDSLKIKSENAFKTQALLQLKNEYCSKQLCLQCEIGKNILKN</sequence>
<evidence type="ECO:0000313" key="2">
    <source>
        <dbReference type="Proteomes" id="UP001597241"/>
    </source>
</evidence>